<dbReference type="InterPro" id="IPR018000">
    <property type="entry name" value="Neurotransmitter_ion_chnl_CS"/>
</dbReference>
<feature type="region of interest" description="Disordered" evidence="17">
    <location>
        <begin position="117"/>
        <end position="152"/>
    </location>
</feature>
<comment type="catalytic activity">
    <reaction evidence="12">
        <text>chloride(in) = chloride(out)</text>
        <dbReference type="Rhea" id="RHEA:29823"/>
        <dbReference type="ChEBI" id="CHEBI:17996"/>
    </reaction>
    <physiologicalReaction direction="left-to-right" evidence="12">
        <dbReference type="Rhea" id="RHEA:29824"/>
    </physiologicalReaction>
</comment>
<evidence type="ECO:0000256" key="11">
    <source>
        <dbReference type="ARBA" id="ARBA00023303"/>
    </source>
</evidence>
<keyword evidence="7 16" id="KW-0406">Ion transport</keyword>
<feature type="transmembrane region" description="Helical" evidence="16">
    <location>
        <begin position="507"/>
        <end position="530"/>
    </location>
</feature>
<dbReference type="PANTHER" id="PTHR18945">
    <property type="entry name" value="NEUROTRANSMITTER GATED ION CHANNEL"/>
    <property type="match status" value="1"/>
</dbReference>
<dbReference type="GO" id="GO:0005886">
    <property type="term" value="C:plasma membrane"/>
    <property type="evidence" value="ECO:0007669"/>
    <property type="project" value="UniProtKB-SubCell"/>
</dbReference>
<organism evidence="20">
    <name type="scientific">Aedes albopictus</name>
    <name type="common">Asian tiger mosquito</name>
    <name type="synonym">Stegomyia albopicta</name>
    <dbReference type="NCBI Taxonomy" id="7160"/>
    <lineage>
        <taxon>Eukaryota</taxon>
        <taxon>Metazoa</taxon>
        <taxon>Ecdysozoa</taxon>
        <taxon>Arthropoda</taxon>
        <taxon>Hexapoda</taxon>
        <taxon>Insecta</taxon>
        <taxon>Pterygota</taxon>
        <taxon>Neoptera</taxon>
        <taxon>Endopterygota</taxon>
        <taxon>Diptera</taxon>
        <taxon>Nematocera</taxon>
        <taxon>Culicoidea</taxon>
        <taxon>Culicidae</taxon>
        <taxon>Culicinae</taxon>
        <taxon>Aedini</taxon>
        <taxon>Aedes</taxon>
        <taxon>Stegomyia</taxon>
    </lineage>
</organism>
<evidence type="ECO:0000256" key="2">
    <source>
        <dbReference type="ARBA" id="ARBA00022448"/>
    </source>
</evidence>
<keyword evidence="3" id="KW-1003">Cell membrane</keyword>
<evidence type="ECO:0000256" key="10">
    <source>
        <dbReference type="ARBA" id="ARBA00023286"/>
    </source>
</evidence>
<dbReference type="SUPFAM" id="SSF90112">
    <property type="entry name" value="Neurotransmitter-gated ion-channel transmembrane pore"/>
    <property type="match status" value="1"/>
</dbReference>
<feature type="domain" description="Neurotransmitter-gated ion-channel ligand-binding" evidence="18">
    <location>
        <begin position="217"/>
        <end position="442"/>
    </location>
</feature>
<evidence type="ECO:0000256" key="13">
    <source>
        <dbReference type="ARBA" id="ARBA00061606"/>
    </source>
</evidence>
<dbReference type="InterPro" id="IPR006029">
    <property type="entry name" value="Neurotrans-gated_channel_TM"/>
</dbReference>
<proteinExistence type="evidence at transcript level"/>
<evidence type="ECO:0000256" key="7">
    <source>
        <dbReference type="ARBA" id="ARBA00023065"/>
    </source>
</evidence>
<evidence type="ECO:0000313" key="20">
    <source>
        <dbReference type="EMBL" id="JAC13200.1"/>
    </source>
</evidence>
<dbReference type="GO" id="GO:0099095">
    <property type="term" value="F:ligand-gated monoatomic anion channel activity"/>
    <property type="evidence" value="ECO:0007669"/>
    <property type="project" value="UniProtKB-ARBA"/>
</dbReference>
<evidence type="ECO:0000256" key="9">
    <source>
        <dbReference type="ARBA" id="ARBA00023180"/>
    </source>
</evidence>
<evidence type="ECO:0000256" key="1">
    <source>
        <dbReference type="ARBA" id="ARBA00004651"/>
    </source>
</evidence>
<dbReference type="PRINTS" id="PR00253">
    <property type="entry name" value="GABAARECEPTR"/>
</dbReference>
<dbReference type="VEuPathDB" id="VectorBase:AALF024131"/>
<evidence type="ECO:0000256" key="17">
    <source>
        <dbReference type="SAM" id="MobiDB-lite"/>
    </source>
</evidence>
<dbReference type="CDD" id="cd18987">
    <property type="entry name" value="LGIC_ECD_anion"/>
    <property type="match status" value="1"/>
</dbReference>
<dbReference type="FunFam" id="2.70.170.10:FF:000042">
    <property type="entry name" value="Blast:Glycine receptor subunit alpha-3"/>
    <property type="match status" value="1"/>
</dbReference>
<evidence type="ECO:0000256" key="14">
    <source>
        <dbReference type="ARBA" id="ARBA00073427"/>
    </source>
</evidence>
<dbReference type="InterPro" id="IPR036719">
    <property type="entry name" value="Neuro-gated_channel_TM_sf"/>
</dbReference>
<evidence type="ECO:0000256" key="4">
    <source>
        <dbReference type="ARBA" id="ARBA00022692"/>
    </source>
</evidence>
<evidence type="ECO:0000256" key="12">
    <source>
        <dbReference type="ARBA" id="ARBA00051122"/>
    </source>
</evidence>
<feature type="domain" description="Neurotransmitter-gated ion-channel transmembrane" evidence="19">
    <location>
        <begin position="450"/>
        <end position="681"/>
    </location>
</feature>
<feature type="transmembrane region" description="Helical" evidence="16">
    <location>
        <begin position="449"/>
        <end position="468"/>
    </location>
</feature>
<accession>A0A023EUT7</accession>
<reference evidence="20" key="1">
    <citation type="journal article" date="2014" name="PLoS Negl. Trop. Dis.">
        <title>Identification and characterization of seminal fluid proteins in the Asian tiger mosquito, Aedes albopictus.</title>
        <authorList>
            <person name="Boes K.E."/>
            <person name="Ribeiro J.M."/>
            <person name="Wong A."/>
            <person name="Harrington L.C."/>
            <person name="Wolfner M.F."/>
            <person name="Sirot L.K."/>
        </authorList>
    </citation>
    <scope>NUCLEOTIDE SEQUENCE</scope>
    <source>
        <tissue evidence="20">Reproductive organs</tissue>
    </source>
</reference>
<dbReference type="VEuPathDB" id="VectorBase:AALFPA_055799"/>
<dbReference type="InterPro" id="IPR006201">
    <property type="entry name" value="Neur_channel"/>
</dbReference>
<evidence type="ECO:0000256" key="6">
    <source>
        <dbReference type="ARBA" id="ARBA00022989"/>
    </source>
</evidence>
<evidence type="ECO:0000256" key="15">
    <source>
        <dbReference type="ARBA" id="ARBA00082029"/>
    </source>
</evidence>
<feature type="transmembrane region" description="Helical" evidence="16">
    <location>
        <begin position="667"/>
        <end position="686"/>
    </location>
</feature>
<keyword evidence="9" id="KW-0325">Glycoprotein</keyword>
<dbReference type="Pfam" id="PF02932">
    <property type="entry name" value="Neur_chan_memb"/>
    <property type="match status" value="1"/>
</dbReference>
<dbReference type="PROSITE" id="PS00236">
    <property type="entry name" value="NEUROTR_ION_CHANNEL"/>
    <property type="match status" value="1"/>
</dbReference>
<protein>
    <recommendedName>
        <fullName evidence="14">pH-sensitive chloride channel 2</fullName>
    </recommendedName>
    <alternativeName>
        <fullName evidence="15">Ligand-gated chloride channel protein hodor</fullName>
    </alternativeName>
</protein>
<dbReference type="EMBL" id="GAPW01000398">
    <property type="protein sequence ID" value="JAC13200.1"/>
    <property type="molecule type" value="mRNA"/>
</dbReference>
<feature type="compositionally biased region" description="Polar residues" evidence="17">
    <location>
        <begin position="141"/>
        <end position="152"/>
    </location>
</feature>
<keyword evidence="8 16" id="KW-0472">Membrane</keyword>
<sequence length="687" mass="76915">KRLNQCNSLSECNELPTKKIPYLPLAQNLSEVSQANIISINNSQISSAKVYAVKMRSMIHISAIVSVLFIAVEIFAEQPSDITTATEASKVAETTRANLANETEYVDTAQLIKEYHSTNPADNDTATTVVSSSTPAAPEHSSISSTPAENVTVSTPATAAAAAENKTMTPEEIQRLLLPPAKVEASILHLNASDEVHEKIIKESDCPSLDEAHKLSQTQLLQRLTHGCRYDRLERPVAYAENGTKLPVQVYARAYIYFLQNLEAHDLQFKIHALLQLRYVDSRLVFKKVAPNRTEPIMGEQSLRDVLWVPHVFLANERSSDILGTAEKDILTSVSPDGTVIISTRISATLYCWMNLQKFPFDEQHCSTVLESWMYNEADLNLQWEKKSPVTLAPELHLTEYVLLDMFTNETMINADLSDLRHGAFAGNYSSLSFTVHLAREMGFYLMDYFIPSIMLVAISWVTFWLQADQSAPRITLGTSTMLTFITLASAQGKTLPKVSYIKASEIWFLGCTGFIFGSLVEFAFVNTIWRRQKNVELKKKNSKYILKSTFTPVPSRKNANGNLQKSHSCTSLDAQSTITASNNSYNNYLTVHSFPSKTNSLLPIITTSHADSVDNRNGNVSIKIEDTSGSTTDLSKTNEQSNINGNGWTTMTPQEIAIWIDKRSRFVFPVCFFVFNIFYWSFVYYL</sequence>
<name>A0A023EUT7_AEDAL</name>
<evidence type="ECO:0000256" key="3">
    <source>
        <dbReference type="ARBA" id="ARBA00022475"/>
    </source>
</evidence>
<evidence type="ECO:0000256" key="5">
    <source>
        <dbReference type="ARBA" id="ARBA00022729"/>
    </source>
</evidence>
<dbReference type="Gene3D" id="2.70.170.10">
    <property type="entry name" value="Neurotransmitter-gated ion-channel ligand-binding domain"/>
    <property type="match status" value="1"/>
</dbReference>
<keyword evidence="10" id="KW-1071">Ligand-gated ion channel</keyword>
<dbReference type="PRINTS" id="PR00252">
    <property type="entry name" value="NRIONCHANNEL"/>
</dbReference>
<dbReference type="CDD" id="cd19049">
    <property type="entry name" value="LGIC_TM_anion"/>
    <property type="match status" value="1"/>
</dbReference>
<keyword evidence="6 16" id="KW-1133">Transmembrane helix</keyword>
<dbReference type="GO" id="GO:0005230">
    <property type="term" value="F:extracellular ligand-gated monoatomic ion channel activity"/>
    <property type="evidence" value="ECO:0007669"/>
    <property type="project" value="InterPro"/>
</dbReference>
<feature type="compositionally biased region" description="Low complexity" evidence="17">
    <location>
        <begin position="125"/>
        <end position="138"/>
    </location>
</feature>
<evidence type="ECO:0000256" key="16">
    <source>
        <dbReference type="RuleBase" id="RU000687"/>
    </source>
</evidence>
<evidence type="ECO:0000256" key="8">
    <source>
        <dbReference type="ARBA" id="ARBA00023136"/>
    </source>
</evidence>
<keyword evidence="11 16" id="KW-0407">Ion channel</keyword>
<dbReference type="InterPro" id="IPR038050">
    <property type="entry name" value="Neuro_actylchol_rec"/>
</dbReference>
<comment type="subcellular location">
    <subcellularLocation>
        <location evidence="1">Cell membrane</location>
        <topology evidence="1">Multi-pass membrane protein</topology>
    </subcellularLocation>
</comment>
<dbReference type="GO" id="GO:0005254">
    <property type="term" value="F:chloride channel activity"/>
    <property type="evidence" value="ECO:0007669"/>
    <property type="project" value="UniProtKB-ARBA"/>
</dbReference>
<dbReference type="Pfam" id="PF02931">
    <property type="entry name" value="Neur_chan_LBD"/>
    <property type="match status" value="1"/>
</dbReference>
<comment type="similarity">
    <text evidence="13 16">Belongs to the ligand-gated ion channel (TC 1.A.9) family.</text>
</comment>
<dbReference type="VEuPathDB" id="VectorBase:AALC636_011277"/>
<dbReference type="GO" id="GO:0004888">
    <property type="term" value="F:transmembrane signaling receptor activity"/>
    <property type="evidence" value="ECO:0007669"/>
    <property type="project" value="InterPro"/>
</dbReference>
<evidence type="ECO:0000259" key="18">
    <source>
        <dbReference type="Pfam" id="PF02931"/>
    </source>
</evidence>
<keyword evidence="5" id="KW-0732">Signal</keyword>
<dbReference type="InterPro" id="IPR036734">
    <property type="entry name" value="Neur_chan_lig-bd_sf"/>
</dbReference>
<evidence type="ECO:0000259" key="19">
    <source>
        <dbReference type="Pfam" id="PF02932"/>
    </source>
</evidence>
<dbReference type="InterPro" id="IPR006028">
    <property type="entry name" value="GABAA/Glycine_rcpt"/>
</dbReference>
<feature type="transmembrane region" description="Helical" evidence="16">
    <location>
        <begin position="475"/>
        <end position="495"/>
    </location>
</feature>
<dbReference type="Gene3D" id="1.20.58.390">
    <property type="entry name" value="Neurotransmitter-gated ion-channel transmembrane domain"/>
    <property type="match status" value="1"/>
</dbReference>
<dbReference type="AlphaFoldDB" id="A0A023EUT7"/>
<feature type="non-terminal residue" evidence="20">
    <location>
        <position position="1"/>
    </location>
</feature>
<keyword evidence="20" id="KW-0675">Receptor</keyword>
<dbReference type="InterPro" id="IPR006202">
    <property type="entry name" value="Neur_chan_lig-bd"/>
</dbReference>
<keyword evidence="2 16" id="KW-0813">Transport</keyword>
<keyword evidence="4 16" id="KW-0812">Transmembrane</keyword>
<dbReference type="SUPFAM" id="SSF63712">
    <property type="entry name" value="Nicotinic receptor ligand binding domain-like"/>
    <property type="match status" value="1"/>
</dbReference>